<dbReference type="RefSeq" id="WP_308451539.1">
    <property type="nucleotide sequence ID" value="NZ_JAJEPU010000026.1"/>
</dbReference>
<keyword evidence="6 11" id="KW-0288">FMN</keyword>
<dbReference type="EC" id="4.2.3.5" evidence="3 11"/>
<dbReference type="Gene3D" id="3.60.150.10">
    <property type="entry name" value="Chorismate synthase AroC"/>
    <property type="match status" value="1"/>
</dbReference>
<dbReference type="PROSITE" id="PS00788">
    <property type="entry name" value="CHORISMATE_SYNTHASE_2"/>
    <property type="match status" value="1"/>
</dbReference>
<dbReference type="CDD" id="cd07304">
    <property type="entry name" value="Chorismate_synthase"/>
    <property type="match status" value="1"/>
</dbReference>
<evidence type="ECO:0000256" key="11">
    <source>
        <dbReference type="HAMAP-Rule" id="MF_00300"/>
    </source>
</evidence>
<keyword evidence="5 11" id="KW-0285">Flavoprotein</keyword>
<evidence type="ECO:0000256" key="2">
    <source>
        <dbReference type="ARBA" id="ARBA00008014"/>
    </source>
</evidence>
<dbReference type="GO" id="GO:0009073">
    <property type="term" value="P:aromatic amino acid family biosynthetic process"/>
    <property type="evidence" value="ECO:0007669"/>
    <property type="project" value="UniProtKB-KW"/>
</dbReference>
<keyword evidence="10 11" id="KW-0456">Lyase</keyword>
<sequence>MAGSTFGTVFRVMTWGESHGKGIGVTIDGCPAGLPLSEEDIQPYLNRRKPGQSRYTTARQESDLVEILSGVFEGKTTGTPIAMMVRNTDQRSRDYGNIMNVYRPGHADFGFDSKYGFRDYRGGGRSSGRETTARVAAGAVACKLLEHFGIKVTAYVKSIGEFGIDPERFDIAERDRNPLNMPDAVCAVEAGEYLARLIEQQDSAGGVVECVADGVPAGIGEPVFDKLDACLAKAIMSIGAVKGFEIGDGFAVAKMRGSENNDPFRIAEDGSVEKTSNHSGGILGGMSDGSQIVLRAAFKPTPSISRQQNTVNRSGENTEIEIHGRHDPVIVPRAVVVVECMTALTIADLLLQNRCAKL</sequence>
<keyword evidence="14" id="KW-1185">Reference proteome</keyword>
<dbReference type="PIRSF" id="PIRSF001456">
    <property type="entry name" value="Chorismate_synth"/>
    <property type="match status" value="1"/>
</dbReference>
<feature type="binding site" evidence="11">
    <location>
        <position position="325"/>
    </location>
    <ligand>
        <name>FMN</name>
        <dbReference type="ChEBI" id="CHEBI:58210"/>
    </ligand>
</feature>
<evidence type="ECO:0000256" key="1">
    <source>
        <dbReference type="ARBA" id="ARBA00005044"/>
    </source>
</evidence>
<dbReference type="InterPro" id="IPR000453">
    <property type="entry name" value="Chorismate_synth"/>
</dbReference>
<dbReference type="HAMAP" id="MF_00300">
    <property type="entry name" value="Chorismate_synth"/>
    <property type="match status" value="1"/>
</dbReference>
<dbReference type="Proteomes" id="UP001198962">
    <property type="component" value="Unassembled WGS sequence"/>
</dbReference>
<comment type="caution">
    <text evidence="13">The sequence shown here is derived from an EMBL/GenBank/DDBJ whole genome shotgun (WGS) entry which is preliminary data.</text>
</comment>
<comment type="subunit">
    <text evidence="11">Homotetramer.</text>
</comment>
<comment type="cofactor">
    <cofactor evidence="11 12">
        <name>FMNH2</name>
        <dbReference type="ChEBI" id="CHEBI:57618"/>
    </cofactor>
    <text evidence="11 12">Reduced FMN (FMNH(2)).</text>
</comment>
<feature type="binding site" evidence="11">
    <location>
        <position position="54"/>
    </location>
    <ligand>
        <name>NADP(+)</name>
        <dbReference type="ChEBI" id="CHEBI:58349"/>
    </ligand>
</feature>
<feature type="binding site" evidence="11">
    <location>
        <position position="284"/>
    </location>
    <ligand>
        <name>FMN</name>
        <dbReference type="ChEBI" id="CHEBI:58210"/>
    </ligand>
</feature>
<evidence type="ECO:0000256" key="12">
    <source>
        <dbReference type="RuleBase" id="RU000605"/>
    </source>
</evidence>
<accession>A0AAE3AQU4</accession>
<evidence type="ECO:0000256" key="9">
    <source>
        <dbReference type="ARBA" id="ARBA00023141"/>
    </source>
</evidence>
<evidence type="ECO:0000313" key="14">
    <source>
        <dbReference type="Proteomes" id="UP001198962"/>
    </source>
</evidence>
<comment type="catalytic activity">
    <reaction evidence="11 12">
        <text>5-O-(1-carboxyvinyl)-3-phosphoshikimate = chorismate + phosphate</text>
        <dbReference type="Rhea" id="RHEA:21020"/>
        <dbReference type="ChEBI" id="CHEBI:29748"/>
        <dbReference type="ChEBI" id="CHEBI:43474"/>
        <dbReference type="ChEBI" id="CHEBI:57701"/>
        <dbReference type="EC" id="4.2.3.5"/>
    </reaction>
</comment>
<dbReference type="GO" id="GO:0008652">
    <property type="term" value="P:amino acid biosynthetic process"/>
    <property type="evidence" value="ECO:0007669"/>
    <property type="project" value="UniProtKB-KW"/>
</dbReference>
<dbReference type="FunFam" id="3.60.150.10:FF:000002">
    <property type="entry name" value="Chorismate synthase"/>
    <property type="match status" value="1"/>
</dbReference>
<dbReference type="NCBIfam" id="NF003793">
    <property type="entry name" value="PRK05382.1"/>
    <property type="match status" value="1"/>
</dbReference>
<dbReference type="AlphaFoldDB" id="A0AAE3AQU4"/>
<dbReference type="EMBL" id="JAJEPU010000026">
    <property type="protein sequence ID" value="MCC2165146.1"/>
    <property type="molecule type" value="Genomic_DNA"/>
</dbReference>
<evidence type="ECO:0000256" key="5">
    <source>
        <dbReference type="ARBA" id="ARBA00022630"/>
    </source>
</evidence>
<comment type="pathway">
    <text evidence="1 11 12">Metabolic intermediate biosynthesis; chorismate biosynthesis; chorismate from D-erythrose 4-phosphate and phosphoenolpyruvate: step 7/7.</text>
</comment>
<feature type="binding site" evidence="11">
    <location>
        <position position="48"/>
    </location>
    <ligand>
        <name>NADP(+)</name>
        <dbReference type="ChEBI" id="CHEBI:58349"/>
    </ligand>
</feature>
<dbReference type="InterPro" id="IPR020541">
    <property type="entry name" value="Chorismate_synthase_CS"/>
</dbReference>
<feature type="binding site" evidence="11">
    <location>
        <begin position="299"/>
        <end position="303"/>
    </location>
    <ligand>
        <name>FMN</name>
        <dbReference type="ChEBI" id="CHEBI:58210"/>
    </ligand>
</feature>
<dbReference type="GO" id="GO:0005829">
    <property type="term" value="C:cytosol"/>
    <property type="evidence" value="ECO:0007669"/>
    <property type="project" value="TreeGrafter"/>
</dbReference>
<evidence type="ECO:0000256" key="7">
    <source>
        <dbReference type="ARBA" id="ARBA00022827"/>
    </source>
</evidence>
<dbReference type="PANTHER" id="PTHR21085:SF0">
    <property type="entry name" value="CHORISMATE SYNTHASE"/>
    <property type="match status" value="1"/>
</dbReference>
<gene>
    <name evidence="11 13" type="primary">aroC</name>
    <name evidence="13" type="ORF">LKD32_09710</name>
</gene>
<feature type="binding site" evidence="11">
    <location>
        <begin position="125"/>
        <end position="127"/>
    </location>
    <ligand>
        <name>FMN</name>
        <dbReference type="ChEBI" id="CHEBI:58210"/>
    </ligand>
</feature>
<protein>
    <recommendedName>
        <fullName evidence="3 11">Chorismate synthase</fullName>
        <shortName evidence="11">CS</shortName>
        <ecNumber evidence="3 11">4.2.3.5</ecNumber>
    </recommendedName>
    <alternativeName>
        <fullName evidence="11">5-enolpyruvylshikimate-3-phosphate phospholyase</fullName>
    </alternativeName>
</protein>
<keyword evidence="8 11" id="KW-0521">NADP</keyword>
<dbReference type="GO" id="GO:0009423">
    <property type="term" value="P:chorismate biosynthetic process"/>
    <property type="evidence" value="ECO:0007669"/>
    <property type="project" value="UniProtKB-UniRule"/>
</dbReference>
<keyword evidence="4 11" id="KW-0028">Amino-acid biosynthesis</keyword>
<evidence type="ECO:0000256" key="4">
    <source>
        <dbReference type="ARBA" id="ARBA00022605"/>
    </source>
</evidence>
<reference evidence="13" key="1">
    <citation type="submission" date="2021-10" db="EMBL/GenBank/DDBJ databases">
        <title>Anaerobic single-cell dispensing facilitates the cultivation of human gut bacteria.</title>
        <authorList>
            <person name="Afrizal A."/>
        </authorList>
    </citation>
    <scope>NUCLEOTIDE SEQUENCE</scope>
    <source>
        <strain evidence="13">CLA-AA-H274</strain>
    </source>
</reference>
<dbReference type="SUPFAM" id="SSF103263">
    <property type="entry name" value="Chorismate synthase, AroC"/>
    <property type="match status" value="1"/>
</dbReference>
<dbReference type="PROSITE" id="PS00789">
    <property type="entry name" value="CHORISMATE_SYNTHASE_3"/>
    <property type="match status" value="1"/>
</dbReference>
<organism evidence="13 14">
    <name type="scientific">Brotaphodocola catenula</name>
    <dbReference type="NCBI Taxonomy" id="2885361"/>
    <lineage>
        <taxon>Bacteria</taxon>
        <taxon>Bacillati</taxon>
        <taxon>Bacillota</taxon>
        <taxon>Clostridia</taxon>
        <taxon>Lachnospirales</taxon>
        <taxon>Lachnospiraceae</taxon>
        <taxon>Brotaphodocola</taxon>
    </lineage>
</organism>
<dbReference type="PANTHER" id="PTHR21085">
    <property type="entry name" value="CHORISMATE SYNTHASE"/>
    <property type="match status" value="1"/>
</dbReference>
<evidence type="ECO:0000256" key="10">
    <source>
        <dbReference type="ARBA" id="ARBA00023239"/>
    </source>
</evidence>
<keyword evidence="7 11" id="KW-0274">FAD</keyword>
<evidence type="ECO:0000256" key="6">
    <source>
        <dbReference type="ARBA" id="ARBA00022643"/>
    </source>
</evidence>
<evidence type="ECO:0000256" key="8">
    <source>
        <dbReference type="ARBA" id="ARBA00022857"/>
    </source>
</evidence>
<name>A0AAE3AQU4_9FIRM</name>
<dbReference type="InterPro" id="IPR035904">
    <property type="entry name" value="Chorismate_synth_AroC_sf"/>
</dbReference>
<dbReference type="GO" id="GO:0004107">
    <property type="term" value="F:chorismate synthase activity"/>
    <property type="evidence" value="ECO:0007669"/>
    <property type="project" value="UniProtKB-UniRule"/>
</dbReference>
<comment type="caution">
    <text evidence="11">Lacks conserved residue(s) required for the propagation of feature annotation.</text>
</comment>
<dbReference type="Pfam" id="PF01264">
    <property type="entry name" value="Chorismate_synt"/>
    <property type="match status" value="1"/>
</dbReference>
<comment type="function">
    <text evidence="11">Catalyzes the anti-1,4-elimination of the C-3 phosphate and the C-6 proR hydrogen from 5-enolpyruvylshikimate-3-phosphate (EPSP) to yield chorismate, which is the branch point compound that serves as the starting substrate for the three terminal pathways of aromatic amino acid biosynthesis. This reaction introduces a second double bond into the aromatic ring system.</text>
</comment>
<dbReference type="PROSITE" id="PS00787">
    <property type="entry name" value="CHORISMATE_SYNTHASE_1"/>
    <property type="match status" value="1"/>
</dbReference>
<proteinExistence type="inferred from homology"/>
<keyword evidence="9 11" id="KW-0057">Aromatic amino acid biosynthesis</keyword>
<dbReference type="NCBIfam" id="TIGR00033">
    <property type="entry name" value="aroC"/>
    <property type="match status" value="1"/>
</dbReference>
<dbReference type="GO" id="GO:0010181">
    <property type="term" value="F:FMN binding"/>
    <property type="evidence" value="ECO:0007669"/>
    <property type="project" value="TreeGrafter"/>
</dbReference>
<evidence type="ECO:0000256" key="3">
    <source>
        <dbReference type="ARBA" id="ARBA00013036"/>
    </source>
</evidence>
<comment type="similarity">
    <text evidence="2 11 12">Belongs to the chorismate synthase family.</text>
</comment>
<evidence type="ECO:0000313" key="13">
    <source>
        <dbReference type="EMBL" id="MCC2165146.1"/>
    </source>
</evidence>